<organism evidence="3 4">
    <name type="scientific">Trichoplusia ni</name>
    <name type="common">Cabbage looper</name>
    <dbReference type="NCBI Taxonomy" id="7111"/>
    <lineage>
        <taxon>Eukaryota</taxon>
        <taxon>Metazoa</taxon>
        <taxon>Ecdysozoa</taxon>
        <taxon>Arthropoda</taxon>
        <taxon>Hexapoda</taxon>
        <taxon>Insecta</taxon>
        <taxon>Pterygota</taxon>
        <taxon>Neoptera</taxon>
        <taxon>Endopterygota</taxon>
        <taxon>Lepidoptera</taxon>
        <taxon>Glossata</taxon>
        <taxon>Ditrysia</taxon>
        <taxon>Noctuoidea</taxon>
        <taxon>Noctuidae</taxon>
        <taxon>Plusiinae</taxon>
        <taxon>Trichoplusia</taxon>
    </lineage>
</organism>
<dbReference type="AlphaFoldDB" id="A0A7E5VDE1"/>
<accession>A0A7E5VDE1</accession>
<dbReference type="KEGG" id="tnl:113492813"/>
<proteinExistence type="predicted"/>
<keyword evidence="3" id="KW-1185">Reference proteome</keyword>
<dbReference type="Pfam" id="PF00135">
    <property type="entry name" value="COesterase"/>
    <property type="match status" value="1"/>
</dbReference>
<evidence type="ECO:0000313" key="4">
    <source>
        <dbReference type="RefSeq" id="XP_026726291.1"/>
    </source>
</evidence>
<dbReference type="Gene3D" id="3.40.50.1820">
    <property type="entry name" value="alpha/beta hydrolase"/>
    <property type="match status" value="1"/>
</dbReference>
<evidence type="ECO:0000259" key="2">
    <source>
        <dbReference type="Pfam" id="PF00135"/>
    </source>
</evidence>
<sequence length="377" mass="42856">MKDQVALLRWVQKNIASYGGNPDDVTIAGYSAGSASVDLLMLSKSAEGLFHRVIPESGANLAAFTIQRDPLGIAKEYAKSLNFTNVDDIHELEKFYRTASLELLTSVEISNKSDSTFLFSPCLERETEQDAFLTESPLSILKNGSYKKLPVLYGFANMEGLMRIQSFEDWKHKMNEKFSDFLPADLTFRSDKEKEEVADKIKKFYFGSQPIGDENVLRFVDFFSDVYFTTSILWTVKLQVEAGNNQTYLYYYSFVDENTPVVPHTDVRGADHCAQTDAVGDRDENIASASFHIMKKTVRKIWHNFIKTGKPVPEGSALTAWPAAGADRAPYMSLGQKVELRHEPLLEKRFRFWEDIYQRYYLEPIPPPAPVLNQAVY</sequence>
<evidence type="ECO:0000256" key="1">
    <source>
        <dbReference type="ARBA" id="ARBA00023180"/>
    </source>
</evidence>
<evidence type="ECO:0000313" key="3">
    <source>
        <dbReference type="Proteomes" id="UP000322000"/>
    </source>
</evidence>
<dbReference type="InParanoid" id="A0A7E5VDE1"/>
<dbReference type="Proteomes" id="UP000322000">
    <property type="component" value="Chromosome 4"/>
</dbReference>
<dbReference type="InterPro" id="IPR002018">
    <property type="entry name" value="CarbesteraseB"/>
</dbReference>
<dbReference type="InterPro" id="IPR050309">
    <property type="entry name" value="Type-B_Carboxylest/Lipase"/>
</dbReference>
<protein>
    <submittedName>
        <fullName evidence="4">Carboxylesterase 1C-like</fullName>
    </submittedName>
</protein>
<dbReference type="OrthoDB" id="3200163at2759"/>
<dbReference type="RefSeq" id="XP_026726291.1">
    <property type="nucleotide sequence ID" value="XM_026870490.1"/>
</dbReference>
<reference evidence="4" key="1">
    <citation type="submission" date="2025-08" db="UniProtKB">
        <authorList>
            <consortium name="RefSeq"/>
        </authorList>
    </citation>
    <scope>IDENTIFICATION</scope>
</reference>
<dbReference type="PANTHER" id="PTHR11559">
    <property type="entry name" value="CARBOXYLESTERASE"/>
    <property type="match status" value="1"/>
</dbReference>
<name>A0A7E5VDE1_TRINI</name>
<feature type="domain" description="Carboxylesterase type B" evidence="2">
    <location>
        <begin position="1"/>
        <end position="353"/>
    </location>
</feature>
<gene>
    <name evidence="4" type="primary">LOC113492813</name>
</gene>
<dbReference type="GeneID" id="113492813"/>
<dbReference type="InterPro" id="IPR029058">
    <property type="entry name" value="AB_hydrolase_fold"/>
</dbReference>
<dbReference type="SUPFAM" id="SSF53474">
    <property type="entry name" value="alpha/beta-Hydrolases"/>
    <property type="match status" value="1"/>
</dbReference>
<keyword evidence="1" id="KW-0325">Glycoprotein</keyword>